<dbReference type="AlphaFoldDB" id="A0A1T5A635"/>
<dbReference type="GO" id="GO:0006313">
    <property type="term" value="P:DNA transposition"/>
    <property type="evidence" value="ECO:0007669"/>
    <property type="project" value="InterPro"/>
</dbReference>
<proteinExistence type="inferred from homology"/>
<dbReference type="InterPro" id="IPR047952">
    <property type="entry name" value="Transpos_IS4"/>
</dbReference>
<evidence type="ECO:0000313" key="7">
    <source>
        <dbReference type="Proteomes" id="UP000191055"/>
    </source>
</evidence>
<dbReference type="RefSeq" id="WP_079555903.1">
    <property type="nucleotide sequence ID" value="NZ_CP021904.1"/>
</dbReference>
<dbReference type="EMBL" id="FUYV01000001">
    <property type="protein sequence ID" value="SKB30398.1"/>
    <property type="molecule type" value="Genomic_DNA"/>
</dbReference>
<dbReference type="PANTHER" id="PTHR33258:SF1">
    <property type="entry name" value="TRANSPOSASE INSL FOR INSERTION SEQUENCE ELEMENT IS186A-RELATED"/>
    <property type="match status" value="1"/>
</dbReference>
<dbReference type="NCBIfam" id="NF033592">
    <property type="entry name" value="transpos_IS4_1"/>
    <property type="match status" value="1"/>
</dbReference>
<name>A0A1T5A635_9BACT</name>
<evidence type="ECO:0000256" key="2">
    <source>
        <dbReference type="ARBA" id="ARBA00022578"/>
    </source>
</evidence>
<evidence type="ECO:0000256" key="1">
    <source>
        <dbReference type="ARBA" id="ARBA00010075"/>
    </source>
</evidence>
<dbReference type="Proteomes" id="UP000191055">
    <property type="component" value="Unassembled WGS sequence"/>
</dbReference>
<evidence type="ECO:0000259" key="5">
    <source>
        <dbReference type="Pfam" id="PF01609"/>
    </source>
</evidence>
<keyword evidence="3" id="KW-0238">DNA-binding</keyword>
<dbReference type="SUPFAM" id="SSF53098">
    <property type="entry name" value="Ribonuclease H-like"/>
    <property type="match status" value="1"/>
</dbReference>
<keyword evidence="2" id="KW-0815">Transposition</keyword>
<dbReference type="OrthoDB" id="7327264at2"/>
<dbReference type="GO" id="GO:0004803">
    <property type="term" value="F:transposase activity"/>
    <property type="evidence" value="ECO:0007669"/>
    <property type="project" value="InterPro"/>
</dbReference>
<accession>A0A1T5A635</accession>
<feature type="domain" description="Transposase IS4-like" evidence="5">
    <location>
        <begin position="124"/>
        <end position="370"/>
    </location>
</feature>
<dbReference type="InterPro" id="IPR012337">
    <property type="entry name" value="RNaseH-like_sf"/>
</dbReference>
<dbReference type="KEGG" id="asx:CDL62_06655"/>
<gene>
    <name evidence="6" type="ORF">SAMN03080601_00106</name>
</gene>
<dbReference type="PANTHER" id="PTHR33258">
    <property type="entry name" value="TRANSPOSASE INSL FOR INSERTION SEQUENCE ELEMENT IS186A-RELATED"/>
    <property type="match status" value="1"/>
</dbReference>
<protein>
    <submittedName>
        <fullName evidence="6">Transposase DDE domain-containing protein</fullName>
    </submittedName>
</protein>
<keyword evidence="7" id="KW-1185">Reference proteome</keyword>
<evidence type="ECO:0000313" key="6">
    <source>
        <dbReference type="EMBL" id="SKB30398.1"/>
    </source>
</evidence>
<evidence type="ECO:0000256" key="3">
    <source>
        <dbReference type="ARBA" id="ARBA00023125"/>
    </source>
</evidence>
<sequence length="423" mass="49046">MALFKDHKVRIQKILELIPEDLLFRLAKDTKVDYCAKVLFGERIFNLLLYGILTTERTSQRVLEDLFESDLFKTMFSYASDMKISRSSISTRLSVIDSDFFRLAYEQIYLEFSKYFSPSEQQKYKVIRVDSSMVAETCNKLTQGLSPGNARTNGGEKVKQVKLTMAFDGLTACNVKLFTDPQYTSEDIAIPELILNDASKTDSHLNIYTFDRGVAATKAFANFNTKDIRFVGRLKTNRRFHIVESEELSENQKDLDELYLLSSQVVNLSGKCAFDYDQCYRLIIAKRKIKKEEHLPGKKASKRKTEDVFYFITNDLELEPKEIAEIYKQRWEIEVFFRFIKQELNASHFISVSENGIKVVLYMTLIASMLLLLYKKQNGLGYKTAKRRFTIELWQTLVAVIVKECGGNPELMKKEYFSRFSVP</sequence>
<organism evidence="6 7">
    <name type="scientific">Alkalitalea saponilacus</name>
    <dbReference type="NCBI Taxonomy" id="889453"/>
    <lineage>
        <taxon>Bacteria</taxon>
        <taxon>Pseudomonadati</taxon>
        <taxon>Bacteroidota</taxon>
        <taxon>Bacteroidia</taxon>
        <taxon>Marinilabiliales</taxon>
        <taxon>Marinilabiliaceae</taxon>
        <taxon>Alkalitalea</taxon>
    </lineage>
</organism>
<keyword evidence="4" id="KW-0233">DNA recombination</keyword>
<dbReference type="Gene3D" id="3.90.350.10">
    <property type="entry name" value="Transposase Inhibitor Protein From Tn5, Chain A, domain 1"/>
    <property type="match status" value="1"/>
</dbReference>
<evidence type="ECO:0000256" key="4">
    <source>
        <dbReference type="ARBA" id="ARBA00023172"/>
    </source>
</evidence>
<comment type="similarity">
    <text evidence="1">Belongs to the transposase 11 family.</text>
</comment>
<dbReference type="GO" id="GO:0003677">
    <property type="term" value="F:DNA binding"/>
    <property type="evidence" value="ECO:0007669"/>
    <property type="project" value="UniProtKB-KW"/>
</dbReference>
<dbReference type="InterPro" id="IPR002559">
    <property type="entry name" value="Transposase_11"/>
</dbReference>
<reference evidence="7" key="1">
    <citation type="submission" date="2017-02" db="EMBL/GenBank/DDBJ databases">
        <authorList>
            <person name="Varghese N."/>
            <person name="Submissions S."/>
        </authorList>
    </citation>
    <scope>NUCLEOTIDE SEQUENCE [LARGE SCALE GENOMIC DNA]</scope>
    <source>
        <strain evidence="7">DSM 24412</strain>
    </source>
</reference>
<dbReference type="Pfam" id="PF01609">
    <property type="entry name" value="DDE_Tnp_1"/>
    <property type="match status" value="1"/>
</dbReference>
<dbReference type="STRING" id="889453.SAMN03080601_00106"/>